<keyword evidence="4" id="KW-1003">Cell membrane</keyword>
<feature type="transmembrane region" description="Helical" evidence="12">
    <location>
        <begin position="366"/>
        <end position="382"/>
    </location>
</feature>
<dbReference type="Gene3D" id="2.60.120.940">
    <property type="entry name" value="EmbC, C-terminal domain, subdomain 2"/>
    <property type="match status" value="1"/>
</dbReference>
<evidence type="ECO:0000313" key="17">
    <source>
        <dbReference type="Proteomes" id="UP001165136"/>
    </source>
</evidence>
<feature type="domain" description="Arabinosyltransferas concanavalin like" evidence="15">
    <location>
        <begin position="61"/>
        <end position="211"/>
    </location>
</feature>
<accession>A0A9W6QZS9</accession>
<evidence type="ECO:0000313" key="16">
    <source>
        <dbReference type="EMBL" id="GLY65941.1"/>
    </source>
</evidence>
<evidence type="ECO:0000256" key="2">
    <source>
        <dbReference type="ARBA" id="ARBA00004651"/>
    </source>
</evidence>
<feature type="transmembrane region" description="Helical" evidence="12">
    <location>
        <begin position="610"/>
        <end position="630"/>
    </location>
</feature>
<feature type="compositionally biased region" description="Polar residues" evidence="11">
    <location>
        <begin position="810"/>
        <end position="823"/>
    </location>
</feature>
<evidence type="ECO:0000256" key="10">
    <source>
        <dbReference type="ARBA" id="ARBA00023316"/>
    </source>
</evidence>
<dbReference type="Proteomes" id="UP001165136">
    <property type="component" value="Unassembled WGS sequence"/>
</dbReference>
<feature type="transmembrane region" description="Helical" evidence="12">
    <location>
        <begin position="218"/>
        <end position="239"/>
    </location>
</feature>
<keyword evidence="10" id="KW-0961">Cell wall biogenesis/degradation</keyword>
<dbReference type="InterPro" id="IPR042486">
    <property type="entry name" value="Arabino_trans_C_2"/>
</dbReference>
<dbReference type="InterPro" id="IPR027451">
    <property type="entry name" value="EmbABC_dom1"/>
</dbReference>
<evidence type="ECO:0000256" key="12">
    <source>
        <dbReference type="SAM" id="Phobius"/>
    </source>
</evidence>
<feature type="transmembrane region" description="Helical" evidence="12">
    <location>
        <begin position="412"/>
        <end position="437"/>
    </location>
</feature>
<comment type="function">
    <text evidence="1">Arabinosyl transferase responsible for the polymerization of arabinose into the arabinan of arabinogalactan.</text>
</comment>
<keyword evidence="7 12" id="KW-0812">Transmembrane</keyword>
<dbReference type="EMBL" id="BSTI01000005">
    <property type="protein sequence ID" value="GLY65941.1"/>
    <property type="molecule type" value="Genomic_DNA"/>
</dbReference>
<dbReference type="Pfam" id="PF14896">
    <property type="entry name" value="Arabino_trans_C"/>
    <property type="match status" value="2"/>
</dbReference>
<evidence type="ECO:0000256" key="7">
    <source>
        <dbReference type="ARBA" id="ARBA00022692"/>
    </source>
</evidence>
<keyword evidence="6" id="KW-0808">Transferase</keyword>
<evidence type="ECO:0000256" key="1">
    <source>
        <dbReference type="ARBA" id="ARBA00003001"/>
    </source>
</evidence>
<comment type="similarity">
    <text evidence="3">Belongs to the emb family.</text>
</comment>
<evidence type="ECO:0000256" key="8">
    <source>
        <dbReference type="ARBA" id="ARBA00022989"/>
    </source>
</evidence>
<dbReference type="GO" id="GO:0071766">
    <property type="term" value="P:Actinobacterium-type cell wall biogenesis"/>
    <property type="evidence" value="ECO:0007669"/>
    <property type="project" value="InterPro"/>
</dbReference>
<feature type="compositionally biased region" description="Basic and acidic residues" evidence="11">
    <location>
        <begin position="782"/>
        <end position="798"/>
    </location>
</feature>
<dbReference type="AlphaFoldDB" id="A0A9W6QZS9"/>
<feature type="domain" description="Arabinosyltransferase C-terminal" evidence="14">
    <location>
        <begin position="711"/>
        <end position="766"/>
    </location>
</feature>
<feature type="region of interest" description="Disordered" evidence="11">
    <location>
        <begin position="769"/>
        <end position="823"/>
    </location>
</feature>
<feature type="domain" description="Arabinosyltransferase C-terminal" evidence="14">
    <location>
        <begin position="806"/>
        <end position="1060"/>
    </location>
</feature>
<feature type="transmembrane region" description="Helical" evidence="12">
    <location>
        <begin position="580"/>
        <end position="603"/>
    </location>
</feature>
<evidence type="ECO:0000256" key="3">
    <source>
        <dbReference type="ARBA" id="ARBA00008195"/>
    </source>
</evidence>
<dbReference type="InterPro" id="IPR007680">
    <property type="entry name" value="Arabino_trans_central"/>
</dbReference>
<feature type="transmembrane region" description="Helical" evidence="12">
    <location>
        <begin position="333"/>
        <end position="354"/>
    </location>
</feature>
<dbReference type="GO" id="GO:0071555">
    <property type="term" value="P:cell wall organization"/>
    <property type="evidence" value="ECO:0007669"/>
    <property type="project" value="UniProtKB-KW"/>
</dbReference>
<dbReference type="GO" id="GO:0005886">
    <property type="term" value="C:plasma membrane"/>
    <property type="evidence" value="ECO:0007669"/>
    <property type="project" value="UniProtKB-SubCell"/>
</dbReference>
<feature type="compositionally biased region" description="Polar residues" evidence="11">
    <location>
        <begin position="1"/>
        <end position="27"/>
    </location>
</feature>
<comment type="subcellular location">
    <subcellularLocation>
        <location evidence="2">Cell membrane</location>
        <topology evidence="2">Multi-pass membrane protein</topology>
    </subcellularLocation>
</comment>
<feature type="transmembrane region" description="Helical" evidence="12">
    <location>
        <begin position="689"/>
        <end position="711"/>
    </location>
</feature>
<evidence type="ECO:0000256" key="11">
    <source>
        <dbReference type="SAM" id="MobiDB-lite"/>
    </source>
</evidence>
<feature type="domain" description="Arabinofuranosyltransferase central" evidence="13">
    <location>
        <begin position="215"/>
        <end position="672"/>
    </location>
</feature>
<feature type="transmembrane region" description="Helical" evidence="12">
    <location>
        <begin position="458"/>
        <end position="479"/>
    </location>
</feature>
<feature type="transmembrane region" description="Helical" evidence="12">
    <location>
        <begin position="260"/>
        <end position="280"/>
    </location>
</feature>
<dbReference type="GO" id="GO:0052636">
    <property type="term" value="F:arabinosyltransferase activity"/>
    <property type="evidence" value="ECO:0007669"/>
    <property type="project" value="InterPro"/>
</dbReference>
<feature type="transmembrane region" description="Helical" evidence="12">
    <location>
        <begin position="650"/>
        <end position="669"/>
    </location>
</feature>
<evidence type="ECO:0000259" key="14">
    <source>
        <dbReference type="Pfam" id="PF14896"/>
    </source>
</evidence>
<keyword evidence="17" id="KW-1185">Reference proteome</keyword>
<name>A0A9W6QZS9_9PSEU</name>
<keyword evidence="9 12" id="KW-0472">Membrane</keyword>
<feature type="transmembrane region" description="Helical" evidence="12">
    <location>
        <begin position="525"/>
        <end position="543"/>
    </location>
</feature>
<feature type="region of interest" description="Disordered" evidence="11">
    <location>
        <begin position="1"/>
        <end position="28"/>
    </location>
</feature>
<evidence type="ECO:0000259" key="15">
    <source>
        <dbReference type="Pfam" id="PF17689"/>
    </source>
</evidence>
<dbReference type="Pfam" id="PF04602">
    <property type="entry name" value="Arabinose_trans"/>
    <property type="match status" value="1"/>
</dbReference>
<evidence type="ECO:0000259" key="13">
    <source>
        <dbReference type="Pfam" id="PF04602"/>
    </source>
</evidence>
<evidence type="ECO:0000256" key="5">
    <source>
        <dbReference type="ARBA" id="ARBA00022676"/>
    </source>
</evidence>
<protein>
    <submittedName>
        <fullName evidence="16">Arabinosyltransferase</fullName>
    </submittedName>
</protein>
<sequence>MWMASRTSTVTPTEVTAEDQPTPQTADVSRPRTLLWRTLAIVLGLFAAASAIAYPLLPVVQDTARIVWPVGSDTRAVNAPLTGYWAQDMQVTVPCRTIESIGARQPGGALLFSTVPGARTGNGAGMQLRVENGELVAFNRGEQVARQPLPATGCDIEYRSTATHTTLTVAGTPVYDAGGDVRARVIGIYTDITSAKDPIDGLSVSITPDTRYESSPTGWKVGIGVFGVLSLIGCLVAVNRLDAKGARSAPRWAPIGWWKLTARDLTVVGALGAWVFIGPVTSDDGYILTMARVADQVGYLTNYYRWFGVAEAPFGWNDHIYELMAQVSTVPPWIRLPSFLLGVISWLLISREVMPRLGTRMRNSRAAGWAAAMVFLVWWMPFNNGVRPEPWAALGSLIALCAVERTLVTRRLLPLCLGLIGAAFALAATPTALIAVAPFLVAARPLFQMLRARARDGGWLPVLAPIAAAGLIVLIVVFADQTFATVAEATRLRGQVGPNLPWYDELSRYELLFADSADGSMTRRFPVLLLILCTGACLVVLLRRGRIQGAALGPARRLIGTTALFFLLLALTPTKWTHHFGAFAAVGSAMAALTALATSTTVLRSKRNQAAFTAGLLVVSALAATGPNAYWFVSSIGVPWFDKAPSFHGIHLSTVLLIAAAVATVVAFVENVRAQRPGLPPPVTERRGLALRLGSISLVVVCGLVVAFEFASMGKAIQKQAHSYSLGAANVSHLFTTSCNLSDHVMVEQDPVSSVLKPVNLATVPEEQTSQANFTLPPLDQDNGKTDVGFHDDPRGDGGDPLSEPPHGFTLSTVPMWSSYNDTKGPTGRLRTDWFALPEDRSGDQVAVAVAAPPHKATNVSLQFGTQTPQGVRVVKTEQVLGNGAGTPQKTGDDAGKWTWVDQRVQIGDLPKDVTVVRVVARDDDVTDDGWVAVSAPRLPTFTTLTQRVGNAPVYTDWPAGFVYPCMNPVVSHDGITEIPAYRITAGDLSSEAGVTDNIGGGPLGWLEEVAKEPEVPSYLQGDPGQSWGKLIQVEPYTEGVAPHVVRGQQVQWGWWSPGPGPQQPNGSTATH</sequence>
<feature type="transmembrane region" description="Helical" evidence="12">
    <location>
        <begin position="555"/>
        <end position="574"/>
    </location>
</feature>
<feature type="transmembrane region" description="Helical" evidence="12">
    <location>
        <begin position="34"/>
        <end position="57"/>
    </location>
</feature>
<dbReference type="InterPro" id="IPR040920">
    <property type="entry name" value="Arabino_trans_N"/>
</dbReference>
<dbReference type="Gene3D" id="3.40.190.160">
    <property type="match status" value="1"/>
</dbReference>
<dbReference type="Gene3D" id="2.60.120.610">
    <property type="entry name" value="arabinofuranosyltransferase like domain"/>
    <property type="match status" value="1"/>
</dbReference>
<comment type="caution">
    <text evidence="16">The sequence shown here is derived from an EMBL/GenBank/DDBJ whole genome shotgun (WGS) entry which is preliminary data.</text>
</comment>
<evidence type="ECO:0000256" key="6">
    <source>
        <dbReference type="ARBA" id="ARBA00022679"/>
    </source>
</evidence>
<gene>
    <name evidence="16" type="ORF">Atai01_25600</name>
</gene>
<evidence type="ECO:0000256" key="4">
    <source>
        <dbReference type="ARBA" id="ARBA00022475"/>
    </source>
</evidence>
<keyword evidence="5" id="KW-0328">Glycosyltransferase</keyword>
<keyword evidence="8 12" id="KW-1133">Transmembrane helix</keyword>
<evidence type="ECO:0000256" key="9">
    <source>
        <dbReference type="ARBA" id="ARBA00023136"/>
    </source>
</evidence>
<dbReference type="Pfam" id="PF17689">
    <property type="entry name" value="Arabino_trans_N"/>
    <property type="match status" value="1"/>
</dbReference>
<organism evidence="16 17">
    <name type="scientific">Amycolatopsis taiwanensis</name>
    <dbReference type="NCBI Taxonomy" id="342230"/>
    <lineage>
        <taxon>Bacteria</taxon>
        <taxon>Bacillati</taxon>
        <taxon>Actinomycetota</taxon>
        <taxon>Actinomycetes</taxon>
        <taxon>Pseudonocardiales</taxon>
        <taxon>Pseudonocardiaceae</taxon>
        <taxon>Amycolatopsis</taxon>
    </lineage>
</organism>
<proteinExistence type="inferred from homology"/>
<reference evidence="16" key="1">
    <citation type="submission" date="2023-03" db="EMBL/GenBank/DDBJ databases">
        <title>Amycolatopsis taiwanensis NBRC 103393.</title>
        <authorList>
            <person name="Ichikawa N."/>
            <person name="Sato H."/>
            <person name="Tonouchi N."/>
        </authorList>
    </citation>
    <scope>NUCLEOTIDE SEQUENCE</scope>
    <source>
        <strain evidence="16">NBRC 103393</strain>
    </source>
</reference>
<dbReference type="InterPro" id="IPR032731">
    <property type="entry name" value="Arabino_trans_C"/>
</dbReference>